<organism evidence="16 17">
    <name type="scientific">Microctonus hyperodae</name>
    <name type="common">Parasitoid wasp</name>
    <dbReference type="NCBI Taxonomy" id="165561"/>
    <lineage>
        <taxon>Eukaryota</taxon>
        <taxon>Metazoa</taxon>
        <taxon>Ecdysozoa</taxon>
        <taxon>Arthropoda</taxon>
        <taxon>Hexapoda</taxon>
        <taxon>Insecta</taxon>
        <taxon>Pterygota</taxon>
        <taxon>Neoptera</taxon>
        <taxon>Endopterygota</taxon>
        <taxon>Hymenoptera</taxon>
        <taxon>Apocrita</taxon>
        <taxon>Ichneumonoidea</taxon>
        <taxon>Braconidae</taxon>
        <taxon>Euphorinae</taxon>
        <taxon>Microctonus</taxon>
    </lineage>
</organism>
<evidence type="ECO:0000256" key="2">
    <source>
        <dbReference type="ARBA" id="ARBA00007312"/>
    </source>
</evidence>
<dbReference type="EMBL" id="JAQQBR010001833">
    <property type="protein sequence ID" value="KAK0162915.1"/>
    <property type="molecule type" value="Genomic_DNA"/>
</dbReference>
<comment type="function">
    <text evidence="12">Accessory subunit of the mitochondrial membrane respiratory chain NADH dehydrogenase (Complex I), that is believed not to be involved in catalysis. Complex I functions in the transfer of electrons from NADH to the respiratory chain. The immediate electron acceptor for the enzyme is believed to be ubiquinone. Involved in the interferon/all-trans-retinoic acid (IFN/RA) induced cell death. This apoptotic activity is inhibited by interaction with viral IRF1. Prevents the transactivation of STAT3 target genes. May play a role in CARD15-mediated innate mucosal responses and serve to regulate intestinal epithelial cell responses to microbes.</text>
</comment>
<dbReference type="AlphaFoldDB" id="A0AA39F4P8"/>
<comment type="caution">
    <text evidence="16">The sequence shown here is derived from an EMBL/GenBank/DDBJ whole genome shotgun (WGS) entry which is preliminary data.</text>
</comment>
<keyword evidence="17" id="KW-1185">Reference proteome</keyword>
<accession>A0AA39F4P8</accession>
<dbReference type="GO" id="GO:0005743">
    <property type="term" value="C:mitochondrial inner membrane"/>
    <property type="evidence" value="ECO:0007669"/>
    <property type="project" value="UniProtKB-SubCell"/>
</dbReference>
<keyword evidence="11 14" id="KW-0472">Membrane</keyword>
<gene>
    <name evidence="16" type="ORF">PV327_006645</name>
</gene>
<evidence type="ECO:0000256" key="9">
    <source>
        <dbReference type="ARBA" id="ARBA00022989"/>
    </source>
</evidence>
<evidence type="ECO:0000256" key="15">
    <source>
        <dbReference type="SAM" id="MobiDB-lite"/>
    </source>
</evidence>
<comment type="subunit">
    <text evidence="13">Complex I is composed of 45 different subunits. Interacts with CARD15, but not with CARD4. Interacts with STAT3, but not with STAT1, STAT2 and STAT5A. Interacts with OLFM4.</text>
</comment>
<evidence type="ECO:0000256" key="12">
    <source>
        <dbReference type="ARBA" id="ARBA00045908"/>
    </source>
</evidence>
<keyword evidence="4 14" id="KW-0813">Transport</keyword>
<dbReference type="Pfam" id="PF06212">
    <property type="entry name" value="GRIM-19"/>
    <property type="match status" value="1"/>
</dbReference>
<evidence type="ECO:0000256" key="8">
    <source>
        <dbReference type="ARBA" id="ARBA00022982"/>
    </source>
</evidence>
<evidence type="ECO:0000256" key="1">
    <source>
        <dbReference type="ARBA" id="ARBA00004298"/>
    </source>
</evidence>
<dbReference type="Proteomes" id="UP001168972">
    <property type="component" value="Unassembled WGS sequence"/>
</dbReference>
<evidence type="ECO:0000313" key="17">
    <source>
        <dbReference type="Proteomes" id="UP001168972"/>
    </source>
</evidence>
<dbReference type="GO" id="GO:0045271">
    <property type="term" value="C:respiratory chain complex I"/>
    <property type="evidence" value="ECO:0007669"/>
    <property type="project" value="UniProtKB-UniRule"/>
</dbReference>
<keyword evidence="9 14" id="KW-1133">Transmembrane helix</keyword>
<evidence type="ECO:0000313" key="16">
    <source>
        <dbReference type="EMBL" id="KAK0162915.1"/>
    </source>
</evidence>
<sequence>MASKPKSGPQDLPPKGGYNPIQTSRVAIRRIISPTLSTGLFVGTTMLGFVGYYSTYRNVERNRIETTSAQLAVLPLLLAQRDREFLKQLRRNRDEEAKLMEDYPGWVVGTYFGEPIYKGEPKDKLFEPTFHEYVAFASPKDTAERYHRYALT</sequence>
<evidence type="ECO:0000256" key="11">
    <source>
        <dbReference type="ARBA" id="ARBA00023136"/>
    </source>
</evidence>
<evidence type="ECO:0000256" key="14">
    <source>
        <dbReference type="RuleBase" id="RU368034"/>
    </source>
</evidence>
<keyword evidence="6 14" id="KW-0812">Transmembrane</keyword>
<comment type="function">
    <text evidence="14">Complex I functions in the transfer of electrons from NADH to the respiratory chain. Accessory subunit of the mitochondrial membrane respiratory chain NADH dehydrogenase (Complex I), that is believed not to be involved in catalysis.</text>
</comment>
<evidence type="ECO:0000256" key="10">
    <source>
        <dbReference type="ARBA" id="ARBA00023128"/>
    </source>
</evidence>
<dbReference type="PANTHER" id="PTHR12966:SF0">
    <property type="entry name" value="NADH DEHYDROGENASE [UBIQUINONE] 1 ALPHA SUBCOMPLEX SUBUNIT 13"/>
    <property type="match status" value="1"/>
</dbReference>
<feature type="transmembrane region" description="Helical" evidence="14">
    <location>
        <begin position="31"/>
        <end position="53"/>
    </location>
</feature>
<dbReference type="PANTHER" id="PTHR12966">
    <property type="entry name" value="NADH DEHYDROGENASE UBIQUINONE 1 ALPHA SUBCOMPLEX SUBUNIT 13"/>
    <property type="match status" value="1"/>
</dbReference>
<comment type="subcellular location">
    <subcellularLocation>
        <location evidence="1 14">Mitochondrion inner membrane</location>
        <topology evidence="1 14">Single-pass membrane protein</topology>
        <orientation evidence="1 14">Matrix side</orientation>
    </subcellularLocation>
</comment>
<proteinExistence type="inferred from homology"/>
<evidence type="ECO:0000256" key="7">
    <source>
        <dbReference type="ARBA" id="ARBA00022792"/>
    </source>
</evidence>
<name>A0AA39F4P8_MICHY</name>
<evidence type="ECO:0000256" key="3">
    <source>
        <dbReference type="ARBA" id="ARBA00018192"/>
    </source>
</evidence>
<evidence type="ECO:0000256" key="5">
    <source>
        <dbReference type="ARBA" id="ARBA00022660"/>
    </source>
</evidence>
<evidence type="ECO:0000256" key="13">
    <source>
        <dbReference type="ARBA" id="ARBA00046797"/>
    </source>
</evidence>
<keyword evidence="10 14" id="KW-0496">Mitochondrion</keyword>
<keyword evidence="5 14" id="KW-0679">Respiratory chain</keyword>
<keyword evidence="8 14" id="KW-0249">Electron transport</keyword>
<reference evidence="16" key="1">
    <citation type="journal article" date="2023" name="bioRxiv">
        <title>Scaffold-level genome assemblies of two parasitoid biocontrol wasps reveal the parthenogenesis mechanism and an associated novel virus.</title>
        <authorList>
            <person name="Inwood S."/>
            <person name="Skelly J."/>
            <person name="Guhlin J."/>
            <person name="Harrop T."/>
            <person name="Goldson S."/>
            <person name="Dearden P."/>
        </authorList>
    </citation>
    <scope>NUCLEOTIDE SEQUENCE</scope>
    <source>
        <strain evidence="16">Lincoln</strain>
        <tissue evidence="16">Whole body</tissue>
    </source>
</reference>
<dbReference type="InterPro" id="IPR009346">
    <property type="entry name" value="GRIM-19"/>
</dbReference>
<reference evidence="16" key="2">
    <citation type="submission" date="2023-03" db="EMBL/GenBank/DDBJ databases">
        <authorList>
            <person name="Inwood S.N."/>
            <person name="Skelly J.G."/>
            <person name="Guhlin J."/>
            <person name="Harrop T.W.R."/>
            <person name="Goldson S.G."/>
            <person name="Dearden P.K."/>
        </authorList>
    </citation>
    <scope>NUCLEOTIDE SEQUENCE</scope>
    <source>
        <strain evidence="16">Lincoln</strain>
        <tissue evidence="16">Whole body</tissue>
    </source>
</reference>
<keyword evidence="7 14" id="KW-0999">Mitochondrion inner membrane</keyword>
<evidence type="ECO:0000256" key="6">
    <source>
        <dbReference type="ARBA" id="ARBA00022692"/>
    </source>
</evidence>
<comment type="similarity">
    <text evidence="2 14">Belongs to the complex I NDUFA13 subunit family.</text>
</comment>
<evidence type="ECO:0000256" key="4">
    <source>
        <dbReference type="ARBA" id="ARBA00022448"/>
    </source>
</evidence>
<feature type="region of interest" description="Disordered" evidence="15">
    <location>
        <begin position="1"/>
        <end position="20"/>
    </location>
</feature>
<protein>
    <recommendedName>
        <fullName evidence="3 14">NADH dehydrogenase [ubiquinone] 1 alpha subcomplex subunit 13</fullName>
    </recommendedName>
</protein>